<dbReference type="Proteomes" id="UP001500841">
    <property type="component" value="Unassembled WGS sequence"/>
</dbReference>
<dbReference type="Gene3D" id="3.30.70.670">
    <property type="entry name" value="Formiminotransferase, C-terminal subdomain"/>
    <property type="match status" value="1"/>
</dbReference>
<dbReference type="InterPro" id="IPR037064">
    <property type="entry name" value="Formiminotransferase_N_sf"/>
</dbReference>
<dbReference type="InterPro" id="IPR037070">
    <property type="entry name" value="Formiminotransferase_C_sf"/>
</dbReference>
<protein>
    <recommendedName>
        <fullName evidence="3">glutamate formimidoyltransferase</fullName>
        <ecNumber evidence="3">2.1.2.5</ecNumber>
    </recommendedName>
</protein>
<dbReference type="EC" id="2.1.2.5" evidence="3"/>
<keyword evidence="6" id="KW-0369">Histidine metabolism</keyword>
<name>A0ABP7WWM7_9SPHI</name>
<dbReference type="PANTHER" id="PTHR12234:SF0">
    <property type="entry name" value="FORMIMIDOYLTRANSFERASE-CYCLODEAMINASE"/>
    <property type="match status" value="1"/>
</dbReference>
<feature type="domain" description="Formiminotransferase C-terminal subdomain" evidence="8">
    <location>
        <begin position="181"/>
        <end position="334"/>
    </location>
</feature>
<keyword evidence="4" id="KW-0963">Cytoplasm</keyword>
<feature type="domain" description="Formiminotransferase N-terminal subdomain" evidence="9">
    <location>
        <begin position="3"/>
        <end position="180"/>
    </location>
</feature>
<dbReference type="SUPFAM" id="SSF55116">
    <property type="entry name" value="Formiminotransferase domain of formiminotransferase-cyclodeaminase"/>
    <property type="match status" value="2"/>
</dbReference>
<dbReference type="Pfam" id="PF02971">
    <property type="entry name" value="FTCD"/>
    <property type="match status" value="1"/>
</dbReference>
<comment type="pathway">
    <text evidence="2">Amino-acid degradation; L-histidine degradation into L-glutamate; L-glutamate from N-formimidoyl-L-glutamate (transferase route): step 1/1.</text>
</comment>
<accession>A0ABP7WWM7</accession>
<sequence length="336" mass="36813">MNQIIECVPNFSEGADQEIIQSITGEIGSVAGVQLLNVDPGRDANRTVVTFAGEPEAVIEAAFLAIKMAGELIDMRIQKGTHPRMGATDVCPLIPVSNISIDEVVVYAGKLASRVGNELQIPVYLYENSQSDKRRSNLAAIRAGEYEGFFKKIKIPNWKPDFGPAEMDAKRGATVIGARDFLIAYNINLNTASTNIANEIAQDIRETGKIIIDETGKKRIPGTLKYVKAIGWYMEEYRKAQVSMNLTNISATPIHVVFDEVCAKAADHGTEVTGSELVGMIPLKAMTDAGRYFLQKQGITHVVNETKLIDAAIQAMGLNELAPFDPQKRIIEYQLD</sequence>
<dbReference type="Pfam" id="PF07837">
    <property type="entry name" value="FTCD_N"/>
    <property type="match status" value="1"/>
</dbReference>
<keyword evidence="5" id="KW-0808">Transferase</keyword>
<comment type="subcellular location">
    <subcellularLocation>
        <location evidence="1">Cytoplasm</location>
    </subcellularLocation>
</comment>
<evidence type="ECO:0000313" key="10">
    <source>
        <dbReference type="EMBL" id="GAA4098685.1"/>
    </source>
</evidence>
<dbReference type="RefSeq" id="WP_345104438.1">
    <property type="nucleotide sequence ID" value="NZ_BAABCV010000008.1"/>
</dbReference>
<dbReference type="InterPro" id="IPR013802">
    <property type="entry name" value="Formiminotransferase_C"/>
</dbReference>
<reference evidence="11" key="1">
    <citation type="journal article" date="2019" name="Int. J. Syst. Evol. Microbiol.">
        <title>The Global Catalogue of Microorganisms (GCM) 10K type strain sequencing project: providing services to taxonomists for standard genome sequencing and annotation.</title>
        <authorList>
            <consortium name="The Broad Institute Genomics Platform"/>
            <consortium name="The Broad Institute Genome Sequencing Center for Infectious Disease"/>
            <person name="Wu L."/>
            <person name="Ma J."/>
        </authorList>
    </citation>
    <scope>NUCLEOTIDE SEQUENCE [LARGE SCALE GENOMIC DNA]</scope>
    <source>
        <strain evidence="11">JCM 17085</strain>
    </source>
</reference>
<keyword evidence="7" id="KW-0290">Folate-binding</keyword>
<evidence type="ECO:0000256" key="6">
    <source>
        <dbReference type="ARBA" id="ARBA00022808"/>
    </source>
</evidence>
<dbReference type="InterPro" id="IPR051623">
    <property type="entry name" value="FTCD"/>
</dbReference>
<evidence type="ECO:0000256" key="5">
    <source>
        <dbReference type="ARBA" id="ARBA00022679"/>
    </source>
</evidence>
<dbReference type="NCBIfam" id="TIGR02024">
    <property type="entry name" value="FtcD"/>
    <property type="match status" value="1"/>
</dbReference>
<gene>
    <name evidence="10" type="primary">ftcD</name>
    <name evidence="10" type="ORF">GCM10022392_23180</name>
</gene>
<dbReference type="InterPro" id="IPR012886">
    <property type="entry name" value="Formiminotransferase_N"/>
</dbReference>
<evidence type="ECO:0000256" key="2">
    <source>
        <dbReference type="ARBA" id="ARBA00005082"/>
    </source>
</evidence>
<dbReference type="InterPro" id="IPR022384">
    <property type="entry name" value="FormiminoTrfase_cat_dom_sf"/>
</dbReference>
<evidence type="ECO:0000256" key="3">
    <source>
        <dbReference type="ARBA" id="ARBA00012252"/>
    </source>
</evidence>
<dbReference type="SMART" id="SM01222">
    <property type="entry name" value="FTCD_N"/>
    <property type="match status" value="1"/>
</dbReference>
<evidence type="ECO:0000256" key="4">
    <source>
        <dbReference type="ARBA" id="ARBA00022490"/>
    </source>
</evidence>
<comment type="caution">
    <text evidence="10">The sequence shown here is derived from an EMBL/GenBank/DDBJ whole genome shotgun (WGS) entry which is preliminary data.</text>
</comment>
<dbReference type="SMART" id="SM01221">
    <property type="entry name" value="FTCD"/>
    <property type="match status" value="1"/>
</dbReference>
<evidence type="ECO:0000256" key="7">
    <source>
        <dbReference type="ARBA" id="ARBA00022954"/>
    </source>
</evidence>
<evidence type="ECO:0000313" key="11">
    <source>
        <dbReference type="Proteomes" id="UP001500841"/>
    </source>
</evidence>
<dbReference type="InterPro" id="IPR004227">
    <property type="entry name" value="Formiminotransferase_cat"/>
</dbReference>
<dbReference type="PANTHER" id="PTHR12234">
    <property type="entry name" value="FORMIMINOTRANSFERASE-CYCLODEAMINASE"/>
    <property type="match status" value="1"/>
</dbReference>
<evidence type="ECO:0000259" key="8">
    <source>
        <dbReference type="SMART" id="SM01221"/>
    </source>
</evidence>
<organism evidence="10 11">
    <name type="scientific">Mucilaginibacter panaciglaebae</name>
    <dbReference type="NCBI Taxonomy" id="502331"/>
    <lineage>
        <taxon>Bacteria</taxon>
        <taxon>Pseudomonadati</taxon>
        <taxon>Bacteroidota</taxon>
        <taxon>Sphingobacteriia</taxon>
        <taxon>Sphingobacteriales</taxon>
        <taxon>Sphingobacteriaceae</taxon>
        <taxon>Mucilaginibacter</taxon>
    </lineage>
</organism>
<dbReference type="Gene3D" id="3.30.990.10">
    <property type="entry name" value="Formiminotransferase, N-terminal subdomain"/>
    <property type="match status" value="1"/>
</dbReference>
<proteinExistence type="predicted"/>
<evidence type="ECO:0000259" key="9">
    <source>
        <dbReference type="SMART" id="SM01222"/>
    </source>
</evidence>
<keyword evidence="11" id="KW-1185">Reference proteome</keyword>
<evidence type="ECO:0000256" key="1">
    <source>
        <dbReference type="ARBA" id="ARBA00004496"/>
    </source>
</evidence>
<dbReference type="EMBL" id="BAABCV010000008">
    <property type="protein sequence ID" value="GAA4098685.1"/>
    <property type="molecule type" value="Genomic_DNA"/>
</dbReference>